<dbReference type="EMBL" id="UZAU01000729">
    <property type="status" value="NOT_ANNOTATED_CDS"/>
    <property type="molecule type" value="Genomic_DNA"/>
</dbReference>
<dbReference type="Proteomes" id="UP000596661">
    <property type="component" value="Chromosome 9"/>
</dbReference>
<proteinExistence type="predicted"/>
<protein>
    <submittedName>
        <fullName evidence="2">Uncharacterized protein</fullName>
    </submittedName>
</protein>
<evidence type="ECO:0000313" key="3">
    <source>
        <dbReference type="Proteomes" id="UP000596661"/>
    </source>
</evidence>
<dbReference type="Gramene" id="evm.model.09.666">
    <property type="protein sequence ID" value="cds.evm.model.09.666"/>
    <property type="gene ID" value="evm.TU.09.666"/>
</dbReference>
<dbReference type="AlphaFoldDB" id="A0A803QGZ5"/>
<evidence type="ECO:0000256" key="1">
    <source>
        <dbReference type="SAM" id="MobiDB-lite"/>
    </source>
</evidence>
<accession>A0A803QGZ5</accession>
<feature type="region of interest" description="Disordered" evidence="1">
    <location>
        <begin position="45"/>
        <end position="67"/>
    </location>
</feature>
<feature type="compositionally biased region" description="Low complexity" evidence="1">
    <location>
        <begin position="49"/>
        <end position="58"/>
    </location>
</feature>
<reference evidence="2" key="1">
    <citation type="submission" date="2018-11" db="EMBL/GenBank/DDBJ databases">
        <authorList>
            <person name="Grassa J C."/>
        </authorList>
    </citation>
    <scope>NUCLEOTIDE SEQUENCE [LARGE SCALE GENOMIC DNA]</scope>
</reference>
<keyword evidence="3" id="KW-1185">Reference proteome</keyword>
<reference evidence="2" key="2">
    <citation type="submission" date="2021-03" db="UniProtKB">
        <authorList>
            <consortium name="EnsemblPlants"/>
        </authorList>
    </citation>
    <scope>IDENTIFICATION</scope>
</reference>
<sequence>MADEELVAFVRSMMSSMELRMEQHFKAQLKELDAMFECYCPSTKALPDSSSQAPSTSSENDDHVRNSVEPVRVAIPLEITPATTHIIGDSPSINIVGD</sequence>
<dbReference type="EnsemblPlants" id="evm.model.09.666">
    <property type="protein sequence ID" value="cds.evm.model.09.666"/>
    <property type="gene ID" value="evm.TU.09.666"/>
</dbReference>
<name>A0A803QGZ5_CANSA</name>
<evidence type="ECO:0000313" key="2">
    <source>
        <dbReference type="EnsemblPlants" id="cds.evm.model.09.666"/>
    </source>
</evidence>
<organism evidence="2 3">
    <name type="scientific">Cannabis sativa</name>
    <name type="common">Hemp</name>
    <name type="synonym">Marijuana</name>
    <dbReference type="NCBI Taxonomy" id="3483"/>
    <lineage>
        <taxon>Eukaryota</taxon>
        <taxon>Viridiplantae</taxon>
        <taxon>Streptophyta</taxon>
        <taxon>Embryophyta</taxon>
        <taxon>Tracheophyta</taxon>
        <taxon>Spermatophyta</taxon>
        <taxon>Magnoliopsida</taxon>
        <taxon>eudicotyledons</taxon>
        <taxon>Gunneridae</taxon>
        <taxon>Pentapetalae</taxon>
        <taxon>rosids</taxon>
        <taxon>fabids</taxon>
        <taxon>Rosales</taxon>
        <taxon>Cannabaceae</taxon>
        <taxon>Cannabis</taxon>
    </lineage>
</organism>